<reference evidence="3 4" key="1">
    <citation type="submission" date="2025-04" db="UniProtKB">
        <authorList>
            <consortium name="RefSeq"/>
        </authorList>
    </citation>
    <scope>IDENTIFICATION</scope>
</reference>
<feature type="region of interest" description="Disordered" evidence="1">
    <location>
        <begin position="721"/>
        <end position="765"/>
    </location>
</feature>
<accession>A0A8M1KJ12</accession>
<feature type="compositionally biased region" description="Polar residues" evidence="1">
    <location>
        <begin position="335"/>
        <end position="344"/>
    </location>
</feature>
<evidence type="ECO:0000313" key="2">
    <source>
        <dbReference type="Proteomes" id="UP000515152"/>
    </source>
</evidence>
<feature type="region of interest" description="Disordered" evidence="1">
    <location>
        <begin position="1"/>
        <end position="23"/>
    </location>
</feature>
<dbReference type="GeneID" id="122132938"/>
<dbReference type="KEGG" id="char:122132938"/>
<feature type="compositionally biased region" description="Polar residues" evidence="1">
    <location>
        <begin position="914"/>
        <end position="925"/>
    </location>
</feature>
<evidence type="ECO:0000313" key="4">
    <source>
        <dbReference type="RefSeq" id="XP_042563863.1"/>
    </source>
</evidence>
<evidence type="ECO:0000256" key="1">
    <source>
        <dbReference type="SAM" id="MobiDB-lite"/>
    </source>
</evidence>
<keyword evidence="2" id="KW-1185">Reference proteome</keyword>
<dbReference type="Proteomes" id="UP000515152">
    <property type="component" value="Chromosome 1"/>
</dbReference>
<sequence>MEDSDQSSQATETPCLPGTSSEKDRNDLLFDIMRLPMIQFQAICSGIRNNMSPDELAKMVSSWTEDRVRKNILQTMAELEEKTNILSSSYQDRLRHNNDEDQKKKEIGEVPDVQLAPVTKEVFVTVLDSLKGPSSDENKAGSKQHFIRYVHGMADKIKDFPKLFKVAHKRSKELKITPALCESISELLALPDPDRRAKYTEDDTDRLCTEDEISRASKDVSSILLTPGAFSSQHDVNETLKPHSSSPSLASVRSEHEDACGIVDTIVTDLEDLYESLEPKEVEMLQSQSLLTQIEPTVNNDATQKKFHNKVYSILCSTQVKLRMFFTIHRSQDIMPSSKTNLPTEDTCHDIQPEDGREWPNQSDAEGQPDVLLEEHEELVLSSADEQAIVECAVMDMPDSKTINIRSLSCEKDEGVPPPAGQHEAKDKKRGMGKGLKIFFVEHRVLRHKAKSQEAASSLEESTVDNSAETVSCISESELESMSTSSIAAPQETTVVEVAQHYVASSQAPPQCLDICEENETTLTSLSKDQGNDVSVITESSDRQDNHLSLGKKLKNVLVRFPLYSALTADSLETVSFTEEDKACEPLEQSISISSQTAPQGEEFSLISDRTDIEQTCEYGDLDNIIVDTTTESSICPEFTQDPPGLTSPPTDNMAKEVILNGNQPTMGRKFKRLFSKSSSSARTPVTLEPTQDNVSSSEEIAIETCAPEAESYPYTAALQPSLGTLPETSPSDDICEGGGTSLTAMKQDKEPDPTKTTPDSKDTHLSLGKRLKTLFWSSKPLDVGLAVQADEAVPEVALTVPSDIAETTSECAELSHAVLDTIAETSQSPESLSQEMIQASPILETVTCVTVVDDGMTAGNSRSMGNTLKQFFVKYPKNKSDVPAVPIVSQEAVEESADDISTPKDVSWASEAAVQQSDHISSQESPRREDIFEIDGTVSPISHERGPSSDLTSQTTKADHLSIGEKLKQFFFRPKHPEGSLVDTQGFPSISEATLALKDVTDRMLLNLDDASTSTARLEHLISRGVLRPFTDDLVNQVYSFLNAIGSSASCIEPSRFASESGIPKTKTSGRHRRELVLDCRSEMTRAFTERSVNIVIRQLLEMLLPLSKDADTSGSHVLDVVTDIMAKEVVNTISLDHLTLQKTDSEVSNHFSLHIGLLFFL</sequence>
<dbReference type="RefSeq" id="XP_042563862.1">
    <property type="nucleotide sequence ID" value="XM_042707928.1"/>
</dbReference>
<feature type="compositionally biased region" description="Polar residues" evidence="1">
    <location>
        <begin position="689"/>
        <end position="699"/>
    </location>
</feature>
<name>A0A8M1KJ12_CLUHA</name>
<feature type="region of interest" description="Disordered" evidence="1">
    <location>
        <begin position="679"/>
        <end position="699"/>
    </location>
</feature>
<feature type="compositionally biased region" description="Polar residues" evidence="1">
    <location>
        <begin position="1"/>
        <end position="12"/>
    </location>
</feature>
<feature type="region of interest" description="Disordered" evidence="1">
    <location>
        <begin position="335"/>
        <end position="367"/>
    </location>
</feature>
<feature type="compositionally biased region" description="Basic and acidic residues" evidence="1">
    <location>
        <begin position="747"/>
        <end position="765"/>
    </location>
</feature>
<feature type="compositionally biased region" description="Basic and acidic residues" evidence="1">
    <location>
        <begin position="346"/>
        <end position="358"/>
    </location>
</feature>
<feature type="region of interest" description="Disordered" evidence="1">
    <location>
        <begin position="896"/>
        <end position="931"/>
    </location>
</feature>
<evidence type="ECO:0000313" key="3">
    <source>
        <dbReference type="RefSeq" id="XP_042563862.1"/>
    </source>
</evidence>
<dbReference type="AlphaFoldDB" id="A0A8M1KJ12"/>
<organism evidence="2 3">
    <name type="scientific">Clupea harengus</name>
    <name type="common">Atlantic herring</name>
    <dbReference type="NCBI Taxonomy" id="7950"/>
    <lineage>
        <taxon>Eukaryota</taxon>
        <taxon>Metazoa</taxon>
        <taxon>Chordata</taxon>
        <taxon>Craniata</taxon>
        <taxon>Vertebrata</taxon>
        <taxon>Euteleostomi</taxon>
        <taxon>Actinopterygii</taxon>
        <taxon>Neopterygii</taxon>
        <taxon>Teleostei</taxon>
        <taxon>Clupei</taxon>
        <taxon>Clupeiformes</taxon>
        <taxon>Clupeoidei</taxon>
        <taxon>Clupeidae</taxon>
        <taxon>Clupea</taxon>
    </lineage>
</organism>
<gene>
    <name evidence="3 4" type="primary">LOC122132938</name>
</gene>
<dbReference type="RefSeq" id="XP_042563863.1">
    <property type="nucleotide sequence ID" value="XM_042707929.1"/>
</dbReference>
<dbReference type="OrthoDB" id="10470437at2759"/>
<protein>
    <submittedName>
        <fullName evidence="3 4">Uncharacterized protein LOC122132938</fullName>
    </submittedName>
</protein>
<proteinExistence type="predicted"/>